<protein>
    <submittedName>
        <fullName evidence="1">Uncharacterized protein</fullName>
    </submittedName>
</protein>
<dbReference type="EMBL" id="UINC01100852">
    <property type="protein sequence ID" value="SVC61227.1"/>
    <property type="molecule type" value="Genomic_DNA"/>
</dbReference>
<dbReference type="AlphaFoldDB" id="A0A382NLP8"/>
<proteinExistence type="predicted"/>
<evidence type="ECO:0000313" key="1">
    <source>
        <dbReference type="EMBL" id="SVC61227.1"/>
    </source>
</evidence>
<gene>
    <name evidence="1" type="ORF">METZ01_LOCUS314081</name>
</gene>
<name>A0A382NLP8_9ZZZZ</name>
<feature type="non-terminal residue" evidence="1">
    <location>
        <position position="101"/>
    </location>
</feature>
<reference evidence="1" key="1">
    <citation type="submission" date="2018-05" db="EMBL/GenBank/DDBJ databases">
        <authorList>
            <person name="Lanie J.A."/>
            <person name="Ng W.-L."/>
            <person name="Kazmierczak K.M."/>
            <person name="Andrzejewski T.M."/>
            <person name="Davidsen T.M."/>
            <person name="Wayne K.J."/>
            <person name="Tettelin H."/>
            <person name="Glass J.I."/>
            <person name="Rusch D."/>
            <person name="Podicherti R."/>
            <person name="Tsui H.-C.T."/>
            <person name="Winkler M.E."/>
        </authorList>
    </citation>
    <scope>NUCLEOTIDE SEQUENCE</scope>
</reference>
<sequence>MTNTIKRWIASGLRAGVAITAKAPGGRYLLEQVLNRAMNRSESIRHQGNEEFEKQATESVRYLSEAGLVLHAKRHAEMFDEPALRYVYNQIWRRPTQPDPC</sequence>
<organism evidence="1">
    <name type="scientific">marine metagenome</name>
    <dbReference type="NCBI Taxonomy" id="408172"/>
    <lineage>
        <taxon>unclassified sequences</taxon>
        <taxon>metagenomes</taxon>
        <taxon>ecological metagenomes</taxon>
    </lineage>
</organism>
<accession>A0A382NLP8</accession>